<organism evidence="1 2">
    <name type="scientific">Candidatus Alectryocaccomicrobium excrementavium</name>
    <dbReference type="NCBI Taxonomy" id="2840668"/>
    <lineage>
        <taxon>Bacteria</taxon>
        <taxon>Bacillati</taxon>
        <taxon>Bacillota</taxon>
        <taxon>Clostridia</taxon>
        <taxon>Candidatus Alectryocaccomicrobium</taxon>
    </lineage>
</organism>
<dbReference type="Proteomes" id="UP000824140">
    <property type="component" value="Unassembled WGS sequence"/>
</dbReference>
<reference evidence="1" key="1">
    <citation type="submission" date="2020-10" db="EMBL/GenBank/DDBJ databases">
        <authorList>
            <person name="Gilroy R."/>
        </authorList>
    </citation>
    <scope>NUCLEOTIDE SEQUENCE</scope>
    <source>
        <strain evidence="1">13766</strain>
    </source>
</reference>
<proteinExistence type="predicted"/>
<gene>
    <name evidence="1" type="ORF">IAA84_07035</name>
</gene>
<evidence type="ECO:0000313" key="2">
    <source>
        <dbReference type="Proteomes" id="UP000824140"/>
    </source>
</evidence>
<comment type="caution">
    <text evidence="1">The sequence shown here is derived from an EMBL/GenBank/DDBJ whole genome shotgun (WGS) entry which is preliminary data.</text>
</comment>
<evidence type="ECO:0000313" key="1">
    <source>
        <dbReference type="EMBL" id="HIS92758.1"/>
    </source>
</evidence>
<dbReference type="AlphaFoldDB" id="A0A9D1K7C7"/>
<reference evidence="1" key="2">
    <citation type="journal article" date="2021" name="PeerJ">
        <title>Extensive microbial diversity within the chicken gut microbiome revealed by metagenomics and culture.</title>
        <authorList>
            <person name="Gilroy R."/>
            <person name="Ravi A."/>
            <person name="Getino M."/>
            <person name="Pursley I."/>
            <person name="Horton D.L."/>
            <person name="Alikhan N.F."/>
            <person name="Baker D."/>
            <person name="Gharbi K."/>
            <person name="Hall N."/>
            <person name="Watson M."/>
            <person name="Adriaenssens E.M."/>
            <person name="Foster-Nyarko E."/>
            <person name="Jarju S."/>
            <person name="Secka A."/>
            <person name="Antonio M."/>
            <person name="Oren A."/>
            <person name="Chaudhuri R.R."/>
            <person name="La Ragione R."/>
            <person name="Hildebrand F."/>
            <person name="Pallen M.J."/>
        </authorList>
    </citation>
    <scope>NUCLEOTIDE SEQUENCE</scope>
    <source>
        <strain evidence="1">13766</strain>
    </source>
</reference>
<accession>A0A9D1K7C7</accession>
<name>A0A9D1K7C7_9FIRM</name>
<dbReference type="EMBL" id="DVJN01000139">
    <property type="protein sequence ID" value="HIS92758.1"/>
    <property type="molecule type" value="Genomic_DNA"/>
</dbReference>
<protein>
    <submittedName>
        <fullName evidence="1">Uncharacterized protein</fullName>
    </submittedName>
</protein>
<sequence>MKNAKSCTGCRHHIGAGLCRLNLERECGEGGYEAYEPREACRYGREEFVDAAVSCGWGSRTAVADYMRENPKDVYTTDDLVALRRARPVRYDAANPKQVITDGRNTARTTKRYHVYNGHDV</sequence>